<protein>
    <submittedName>
        <fullName evidence="1">MFS transporter</fullName>
    </submittedName>
</protein>
<keyword evidence="2" id="KW-1185">Reference proteome</keyword>
<sequence>MVQFFCWFAFLFLWTYTTNTVALNAFDTPATENIVGIKDGDKTYASKNLLIGDSVLIVSHGHALVEGIKADGAFYPASTVVINGNDTIVKDHKITNDESGIAKAKFGNQISNVKSLNVDGKAIENCSDVSVVDYLSRIQGPFNLTEAAIVVQGADGKLSIEDATTHQISDAAKCSFATNTVLNSATPQYNDAGNWVGLLYAIQALGSVVWAILLPKFRSRKLSYSLSLLLAGIGFIMLAFISNQYLLFIAFILIGCGWAAMLAWPFTILTNSLTGGNIGAYLGLFNCTICVPQIIAALAGGWILSSLSNPGEIAPEYLMMVVAGISIIIGSVCVFFIKEKNSAKTAPVETPLESENI</sequence>
<organism evidence="1 2">
    <name type="scientific">Lepagella muris</name>
    <dbReference type="NCBI Taxonomy" id="3032870"/>
    <lineage>
        <taxon>Bacteria</taxon>
        <taxon>Pseudomonadati</taxon>
        <taxon>Bacteroidota</taxon>
        <taxon>Bacteroidia</taxon>
        <taxon>Bacteroidales</taxon>
        <taxon>Muribaculaceae</taxon>
        <taxon>Lepagella</taxon>
    </lineage>
</organism>
<name>A0AC61REF4_9BACT</name>
<accession>A0AC61REF4</accession>
<proteinExistence type="predicted"/>
<dbReference type="EMBL" id="SRYB01000031">
    <property type="protein sequence ID" value="TGY77072.1"/>
    <property type="molecule type" value="Genomic_DNA"/>
</dbReference>
<gene>
    <name evidence="1" type="ORF">E5331_16150</name>
</gene>
<evidence type="ECO:0000313" key="1">
    <source>
        <dbReference type="EMBL" id="TGY77072.1"/>
    </source>
</evidence>
<evidence type="ECO:0000313" key="2">
    <source>
        <dbReference type="Proteomes" id="UP000306319"/>
    </source>
</evidence>
<comment type="caution">
    <text evidence="1">The sequence shown here is derived from an EMBL/GenBank/DDBJ whole genome shotgun (WGS) entry which is preliminary data.</text>
</comment>
<reference evidence="1" key="1">
    <citation type="submission" date="2019-04" db="EMBL/GenBank/DDBJ databases">
        <title>Microbes associate with the intestines of laboratory mice.</title>
        <authorList>
            <person name="Navarre W."/>
            <person name="Wong E."/>
            <person name="Huang K."/>
            <person name="Tropini C."/>
            <person name="Ng K."/>
            <person name="Yu B."/>
        </authorList>
    </citation>
    <scope>NUCLEOTIDE SEQUENCE</scope>
    <source>
        <strain evidence="1">NM04_E33</strain>
    </source>
</reference>
<dbReference type="Proteomes" id="UP000306319">
    <property type="component" value="Unassembled WGS sequence"/>
</dbReference>